<feature type="compositionally biased region" description="Gly residues" evidence="1">
    <location>
        <begin position="51"/>
        <end position="73"/>
    </location>
</feature>
<dbReference type="SUPFAM" id="SSF50044">
    <property type="entry name" value="SH3-domain"/>
    <property type="match status" value="1"/>
</dbReference>
<proteinExistence type="predicted"/>
<protein>
    <submittedName>
        <fullName evidence="2">Unplaced genomic scaffold SPHSTscaffold_190, whole genome shotgun sequence</fullName>
    </submittedName>
</protein>
<accession>A0A0C9UYQ4</accession>
<name>A0A0C9UYQ4_SPHS4</name>
<keyword evidence="3" id="KW-1185">Reference proteome</keyword>
<reference evidence="2 3" key="1">
    <citation type="submission" date="2014-06" db="EMBL/GenBank/DDBJ databases">
        <title>Evolutionary Origins and Diversification of the Mycorrhizal Mutualists.</title>
        <authorList>
            <consortium name="DOE Joint Genome Institute"/>
            <consortium name="Mycorrhizal Genomics Consortium"/>
            <person name="Kohler A."/>
            <person name="Kuo A."/>
            <person name="Nagy L.G."/>
            <person name="Floudas D."/>
            <person name="Copeland A."/>
            <person name="Barry K.W."/>
            <person name="Cichocki N."/>
            <person name="Veneault-Fourrey C."/>
            <person name="LaButti K."/>
            <person name="Lindquist E.A."/>
            <person name="Lipzen A."/>
            <person name="Lundell T."/>
            <person name="Morin E."/>
            <person name="Murat C."/>
            <person name="Riley R."/>
            <person name="Ohm R."/>
            <person name="Sun H."/>
            <person name="Tunlid A."/>
            <person name="Henrissat B."/>
            <person name="Grigoriev I.V."/>
            <person name="Hibbett D.S."/>
            <person name="Martin F."/>
        </authorList>
    </citation>
    <scope>NUCLEOTIDE SEQUENCE [LARGE SCALE GENOMIC DNA]</scope>
    <source>
        <strain evidence="2 3">SS14</strain>
    </source>
</reference>
<feature type="region of interest" description="Disordered" evidence="1">
    <location>
        <begin position="1"/>
        <end position="20"/>
    </location>
</feature>
<dbReference type="HOGENOM" id="CLU_116865_0_0_1"/>
<dbReference type="EMBL" id="KN837265">
    <property type="protein sequence ID" value="KIJ30280.1"/>
    <property type="molecule type" value="Genomic_DNA"/>
</dbReference>
<dbReference type="Proteomes" id="UP000054279">
    <property type="component" value="Unassembled WGS sequence"/>
</dbReference>
<sequence length="199" mass="21295">MSGPDTPQTHPQNPKEIRASLPSVLAPEIALHLNFVRQLDGDRDRERYGSGSFGTAGGGRGGGEGTFGAGGSGVYPSRDDFERNFDNLPDAESFNDDGGAYLSDEYENSDDNLDYTADQGENGGEGEEGPLASGIYLALFDFEPEGTAEMALVEGQEVRVRAGRRRRGGEGAEEYALVPESYLKFVRGGEDGNDEDGDE</sequence>
<gene>
    <name evidence="2" type="ORF">M422DRAFT_784055</name>
</gene>
<feature type="compositionally biased region" description="Polar residues" evidence="1">
    <location>
        <begin position="1"/>
        <end position="12"/>
    </location>
</feature>
<organism evidence="2 3">
    <name type="scientific">Sphaerobolus stellatus (strain SS14)</name>
    <dbReference type="NCBI Taxonomy" id="990650"/>
    <lineage>
        <taxon>Eukaryota</taxon>
        <taxon>Fungi</taxon>
        <taxon>Dikarya</taxon>
        <taxon>Basidiomycota</taxon>
        <taxon>Agaricomycotina</taxon>
        <taxon>Agaricomycetes</taxon>
        <taxon>Phallomycetidae</taxon>
        <taxon>Geastrales</taxon>
        <taxon>Sphaerobolaceae</taxon>
        <taxon>Sphaerobolus</taxon>
    </lineage>
</organism>
<dbReference type="AlphaFoldDB" id="A0A0C9UYQ4"/>
<feature type="region of interest" description="Disordered" evidence="1">
    <location>
        <begin position="40"/>
        <end position="130"/>
    </location>
</feature>
<dbReference type="InterPro" id="IPR036028">
    <property type="entry name" value="SH3-like_dom_sf"/>
</dbReference>
<dbReference type="OrthoDB" id="19092at2759"/>
<evidence type="ECO:0000313" key="3">
    <source>
        <dbReference type="Proteomes" id="UP000054279"/>
    </source>
</evidence>
<evidence type="ECO:0000313" key="2">
    <source>
        <dbReference type="EMBL" id="KIJ30280.1"/>
    </source>
</evidence>
<evidence type="ECO:0000256" key="1">
    <source>
        <dbReference type="SAM" id="MobiDB-lite"/>
    </source>
</evidence>
<feature type="compositionally biased region" description="Acidic residues" evidence="1">
    <location>
        <begin position="104"/>
        <end position="113"/>
    </location>
</feature>